<sequence length="170" mass="19723">MRYLLLILIGLLLLCGCEDEEERLKAERLKAMQLKTEQSMLKKMQLEKENSLQALPCIQSVNEEVITFYRTASSQMKLQSAFPYQQLEVRLKQCKSPTKFAVENYKRKTLAMLRLEPNHVAIINAKQKFNGHSPNGETGQTLAKELNERFIYWEKHSADGKHLLAQLKQK</sequence>
<keyword evidence="2" id="KW-1185">Reference proteome</keyword>
<dbReference type="PROSITE" id="PS51257">
    <property type="entry name" value="PROKAR_LIPOPROTEIN"/>
    <property type="match status" value="1"/>
</dbReference>
<dbReference type="EMBL" id="FQVL01000006">
    <property type="protein sequence ID" value="SHF01852.1"/>
    <property type="molecule type" value="Genomic_DNA"/>
</dbReference>
<dbReference type="STRING" id="112248.SAMN05444392_10696"/>
<dbReference type="RefSeq" id="WP_073154930.1">
    <property type="nucleotide sequence ID" value="NZ_FQVL01000006.1"/>
</dbReference>
<organism evidence="1 2">
    <name type="scientific">Seinonella peptonophila</name>
    <dbReference type="NCBI Taxonomy" id="112248"/>
    <lineage>
        <taxon>Bacteria</taxon>
        <taxon>Bacillati</taxon>
        <taxon>Bacillota</taxon>
        <taxon>Bacilli</taxon>
        <taxon>Bacillales</taxon>
        <taxon>Thermoactinomycetaceae</taxon>
        <taxon>Seinonella</taxon>
    </lineage>
</organism>
<protein>
    <recommendedName>
        <fullName evidence="3">Lipoprotein</fullName>
    </recommendedName>
</protein>
<evidence type="ECO:0000313" key="1">
    <source>
        <dbReference type="EMBL" id="SHF01852.1"/>
    </source>
</evidence>
<name>A0A1M4Y8R1_9BACL</name>
<dbReference type="Proteomes" id="UP000184476">
    <property type="component" value="Unassembled WGS sequence"/>
</dbReference>
<dbReference type="AlphaFoldDB" id="A0A1M4Y8R1"/>
<gene>
    <name evidence="1" type="ORF">SAMN05444392_10696</name>
</gene>
<evidence type="ECO:0008006" key="3">
    <source>
        <dbReference type="Google" id="ProtNLM"/>
    </source>
</evidence>
<reference evidence="1 2" key="1">
    <citation type="submission" date="2016-11" db="EMBL/GenBank/DDBJ databases">
        <authorList>
            <person name="Jaros S."/>
            <person name="Januszkiewicz K."/>
            <person name="Wedrychowicz H."/>
        </authorList>
    </citation>
    <scope>NUCLEOTIDE SEQUENCE [LARGE SCALE GENOMIC DNA]</scope>
    <source>
        <strain evidence="1 2">DSM 44666</strain>
    </source>
</reference>
<accession>A0A1M4Y8R1</accession>
<proteinExistence type="predicted"/>
<evidence type="ECO:0000313" key="2">
    <source>
        <dbReference type="Proteomes" id="UP000184476"/>
    </source>
</evidence>